<dbReference type="Gene3D" id="3.20.20.120">
    <property type="entry name" value="Enolase-like C-terminal domain"/>
    <property type="match status" value="1"/>
</dbReference>
<evidence type="ECO:0000256" key="1">
    <source>
        <dbReference type="ARBA" id="ARBA00005031"/>
    </source>
</evidence>
<evidence type="ECO:0000256" key="9">
    <source>
        <dbReference type="HAMAP-Rule" id="MF_00318"/>
    </source>
</evidence>
<comment type="subcellular location">
    <subcellularLocation>
        <location evidence="9">Cytoplasm</location>
    </subcellularLocation>
    <subcellularLocation>
        <location evidence="9">Secreted</location>
    </subcellularLocation>
    <subcellularLocation>
        <location evidence="9">Cell surface</location>
    </subcellularLocation>
    <text evidence="9">Fractions of enolase are present in both the cytoplasm and on the cell surface.</text>
</comment>
<dbReference type="PRINTS" id="PR00148">
    <property type="entry name" value="ENOLASE"/>
</dbReference>
<dbReference type="SFLD" id="SFLDG00178">
    <property type="entry name" value="enolase"/>
    <property type="match status" value="1"/>
</dbReference>
<dbReference type="PANTHER" id="PTHR11902:SF1">
    <property type="entry name" value="ENOLASE"/>
    <property type="match status" value="1"/>
</dbReference>
<comment type="pathway">
    <text evidence="1 9">Carbohydrate degradation; glycolysis; pyruvate from D-glyceraldehyde 3-phosphate: step 4/5.</text>
</comment>
<dbReference type="PIRSF" id="PIRSF001400">
    <property type="entry name" value="Enolase"/>
    <property type="match status" value="1"/>
</dbReference>
<comment type="caution">
    <text evidence="14">The sequence shown here is derived from an EMBL/GenBank/DDBJ whole genome shotgun (WGS) entry which is preliminary data.</text>
</comment>
<dbReference type="Pfam" id="PF03952">
    <property type="entry name" value="Enolase_N"/>
    <property type="match status" value="1"/>
</dbReference>
<comment type="cofactor">
    <cofactor evidence="11">
        <name>Mg(2+)</name>
        <dbReference type="ChEBI" id="CHEBI:18420"/>
    </cofactor>
    <text evidence="11">Mg(2+) is required for catalysis and for stabilizing the dimer.</text>
</comment>
<dbReference type="SMART" id="SM01192">
    <property type="entry name" value="Enolase_C"/>
    <property type="match status" value="1"/>
</dbReference>
<dbReference type="InterPro" id="IPR000941">
    <property type="entry name" value="Enolase"/>
</dbReference>
<keyword evidence="6 9" id="KW-0460">Magnesium</keyword>
<keyword evidence="7 9" id="KW-0324">Glycolysis</keyword>
<keyword evidence="5 9" id="KW-0964">Secreted</keyword>
<dbReference type="SFLD" id="SFLDF00002">
    <property type="entry name" value="enolase"/>
    <property type="match status" value="1"/>
</dbReference>
<dbReference type="GO" id="GO:0006096">
    <property type="term" value="P:glycolytic process"/>
    <property type="evidence" value="ECO:0007669"/>
    <property type="project" value="UniProtKB-UniRule"/>
</dbReference>
<feature type="binding site" evidence="9 11">
    <location>
        <position position="232"/>
    </location>
    <ligand>
        <name>Mg(2+)</name>
        <dbReference type="ChEBI" id="CHEBI:18420"/>
    </ligand>
</feature>
<dbReference type="InterPro" id="IPR020811">
    <property type="entry name" value="Enolase_N"/>
</dbReference>
<organism evidence="14 15">
    <name type="scientific">Candidatus Zambryskibacteria bacterium RIFCSPHIGHO2_01_FULL_46_25</name>
    <dbReference type="NCBI Taxonomy" id="1802738"/>
    <lineage>
        <taxon>Bacteria</taxon>
        <taxon>Candidatus Zambryskiibacteriota</taxon>
    </lineage>
</organism>
<dbReference type="Gene3D" id="3.30.390.10">
    <property type="entry name" value="Enolase-like, N-terminal domain"/>
    <property type="match status" value="1"/>
</dbReference>
<evidence type="ECO:0000313" key="14">
    <source>
        <dbReference type="EMBL" id="OHA90358.1"/>
    </source>
</evidence>
<feature type="domain" description="Enolase N-terminal" evidence="13">
    <location>
        <begin position="4"/>
        <end position="122"/>
    </location>
</feature>
<dbReference type="SMART" id="SM01193">
    <property type="entry name" value="Enolase_N"/>
    <property type="match status" value="1"/>
</dbReference>
<evidence type="ECO:0000256" key="2">
    <source>
        <dbReference type="ARBA" id="ARBA00009604"/>
    </source>
</evidence>
<evidence type="ECO:0000256" key="10">
    <source>
        <dbReference type="PIRSR" id="PIRSR001400-1"/>
    </source>
</evidence>
<evidence type="ECO:0000256" key="3">
    <source>
        <dbReference type="ARBA" id="ARBA00012058"/>
    </source>
</evidence>
<evidence type="ECO:0000313" key="15">
    <source>
        <dbReference type="Proteomes" id="UP000178107"/>
    </source>
</evidence>
<dbReference type="PROSITE" id="PS00164">
    <property type="entry name" value="ENOLASE"/>
    <property type="match status" value="1"/>
</dbReference>
<protein>
    <recommendedName>
        <fullName evidence="4 9">Enolase</fullName>
        <ecNumber evidence="3 9">4.2.1.11</ecNumber>
    </recommendedName>
    <alternativeName>
        <fullName evidence="9">2-phospho-D-glycerate hydro-lyase</fullName>
    </alternativeName>
    <alternativeName>
        <fullName evidence="9">2-phosphoglycerate dehydratase</fullName>
    </alternativeName>
</protein>
<dbReference type="Pfam" id="PF00113">
    <property type="entry name" value="Enolase_C"/>
    <property type="match status" value="1"/>
</dbReference>
<feature type="domain" description="Enolase C-terminal TIM barrel" evidence="12">
    <location>
        <begin position="130"/>
        <end position="400"/>
    </location>
</feature>
<dbReference type="PANTHER" id="PTHR11902">
    <property type="entry name" value="ENOLASE"/>
    <property type="match status" value="1"/>
</dbReference>
<dbReference type="SUPFAM" id="SSF51604">
    <property type="entry name" value="Enolase C-terminal domain-like"/>
    <property type="match status" value="1"/>
</dbReference>
<name>A0A1G2T032_9BACT</name>
<reference evidence="14 15" key="1">
    <citation type="journal article" date="2016" name="Nat. Commun.">
        <title>Thousands of microbial genomes shed light on interconnected biogeochemical processes in an aquifer system.</title>
        <authorList>
            <person name="Anantharaman K."/>
            <person name="Brown C.T."/>
            <person name="Hug L.A."/>
            <person name="Sharon I."/>
            <person name="Castelle C.J."/>
            <person name="Probst A.J."/>
            <person name="Thomas B.C."/>
            <person name="Singh A."/>
            <person name="Wilkins M.J."/>
            <person name="Karaoz U."/>
            <person name="Brodie E.L."/>
            <person name="Williams K.H."/>
            <person name="Hubbard S.S."/>
            <person name="Banfield J.F."/>
        </authorList>
    </citation>
    <scope>NUCLEOTIDE SEQUENCE [LARGE SCALE GENOMIC DNA]</scope>
</reference>
<dbReference type="InterPro" id="IPR020809">
    <property type="entry name" value="Enolase_CS"/>
</dbReference>
<dbReference type="EC" id="4.2.1.11" evidence="3 9"/>
<feature type="binding site" evidence="9 11">
    <location>
        <position position="300"/>
    </location>
    <ligand>
        <name>Mg(2+)</name>
        <dbReference type="ChEBI" id="CHEBI:18420"/>
    </ligand>
</feature>
<comment type="caution">
    <text evidence="9">Lacks conserved residue(s) required for the propagation of feature annotation.</text>
</comment>
<feature type="binding site" evidence="9">
    <location>
        <position position="354"/>
    </location>
    <ligand>
        <name>(2R)-2-phosphoglycerate</name>
        <dbReference type="ChEBI" id="CHEBI:58289"/>
    </ligand>
</feature>
<gene>
    <name evidence="9" type="primary">eno</name>
    <name evidence="14" type="ORF">A2838_02030</name>
</gene>
<dbReference type="GO" id="GO:0004634">
    <property type="term" value="F:phosphopyruvate hydratase activity"/>
    <property type="evidence" value="ECO:0007669"/>
    <property type="project" value="UniProtKB-UniRule"/>
</dbReference>
<feature type="binding site" evidence="9">
    <location>
        <position position="154"/>
    </location>
    <ligand>
        <name>(2R)-2-phosphoglycerate</name>
        <dbReference type="ChEBI" id="CHEBI:58289"/>
    </ligand>
</feature>
<keyword evidence="8 9" id="KW-0456">Lyase</keyword>
<dbReference type="HAMAP" id="MF_00318">
    <property type="entry name" value="Enolase"/>
    <property type="match status" value="1"/>
</dbReference>
<dbReference type="UniPathway" id="UPA00109">
    <property type="reaction ID" value="UER00187"/>
</dbReference>
<sequence>MAKIKLLKAKEIPDSKGKLTVEVLCELESGAEGVASVPSGTSVGIHEAVELGASQAVANVDGEIAASLAGREFDQKSLDEALINLDGTASKSRLGANAALAVSYAFARACAKELSLELFEYIGKIAGNEHFVPPVPALNIIEGGMHSDSGLELQEFWMVPVGISGFRAKVSSAGKVIAALRELILIKGFSISYGAEGGFAPKLGSNEEAVVMIEEAIKNAGYSLEQIKIGIDAAASSFYKNGLYEIGKNKFNRDELLKWYEELATKHPLAYIEDGFAQDDWDGFTAMMKSLGEKMLIIGDDLLCTNIKRIDKAAQTRAVNSVLIKPNQIGTLSETIGAVNAAKKASMTPFVSHRAGETFDTFISDLAVGLECDFIKAGSLRQKEKARKYERLVEIENLLQ</sequence>
<dbReference type="GO" id="GO:0005576">
    <property type="term" value="C:extracellular region"/>
    <property type="evidence" value="ECO:0007669"/>
    <property type="project" value="UniProtKB-SubCell"/>
</dbReference>
<evidence type="ECO:0000256" key="7">
    <source>
        <dbReference type="ARBA" id="ARBA00023152"/>
    </source>
</evidence>
<dbReference type="GO" id="GO:0000287">
    <property type="term" value="F:magnesium ion binding"/>
    <property type="evidence" value="ECO:0007669"/>
    <property type="project" value="UniProtKB-UniRule"/>
</dbReference>
<keyword evidence="9" id="KW-0963">Cytoplasm</keyword>
<comment type="cofactor">
    <cofactor evidence="9">
        <name>Mg(2+)</name>
        <dbReference type="ChEBI" id="CHEBI:18420"/>
    </cofactor>
    <text evidence="9">Binds a second Mg(2+) ion via substrate during catalysis.</text>
</comment>
<feature type="binding site" evidence="9 11">
    <location>
        <position position="273"/>
    </location>
    <ligand>
        <name>Mg(2+)</name>
        <dbReference type="ChEBI" id="CHEBI:18420"/>
    </ligand>
</feature>
<feature type="binding site" evidence="9">
    <location>
        <position position="325"/>
    </location>
    <ligand>
        <name>(2R)-2-phosphoglycerate</name>
        <dbReference type="ChEBI" id="CHEBI:58289"/>
    </ligand>
</feature>
<evidence type="ECO:0000259" key="13">
    <source>
        <dbReference type="SMART" id="SM01193"/>
    </source>
</evidence>
<evidence type="ECO:0000256" key="5">
    <source>
        <dbReference type="ARBA" id="ARBA00022525"/>
    </source>
</evidence>
<keyword evidence="14" id="KW-0670">Pyruvate</keyword>
<dbReference type="GO" id="GO:0009986">
    <property type="term" value="C:cell surface"/>
    <property type="evidence" value="ECO:0007669"/>
    <property type="project" value="UniProtKB-SubCell"/>
</dbReference>
<keyword evidence="9 11" id="KW-0479">Metal-binding</keyword>
<dbReference type="SFLD" id="SFLDS00001">
    <property type="entry name" value="Enolase"/>
    <property type="match status" value="1"/>
</dbReference>
<dbReference type="InterPro" id="IPR036849">
    <property type="entry name" value="Enolase-like_C_sf"/>
</dbReference>
<dbReference type="Proteomes" id="UP000178107">
    <property type="component" value="Unassembled WGS sequence"/>
</dbReference>
<dbReference type="InterPro" id="IPR029017">
    <property type="entry name" value="Enolase-like_N"/>
</dbReference>
<evidence type="ECO:0000256" key="6">
    <source>
        <dbReference type="ARBA" id="ARBA00022842"/>
    </source>
</evidence>
<dbReference type="AlphaFoldDB" id="A0A1G2T032"/>
<comment type="catalytic activity">
    <reaction evidence="9">
        <text>(2R)-2-phosphoglycerate = phosphoenolpyruvate + H2O</text>
        <dbReference type="Rhea" id="RHEA:10164"/>
        <dbReference type="ChEBI" id="CHEBI:15377"/>
        <dbReference type="ChEBI" id="CHEBI:58289"/>
        <dbReference type="ChEBI" id="CHEBI:58702"/>
        <dbReference type="EC" id="4.2.1.11"/>
    </reaction>
</comment>
<dbReference type="SUPFAM" id="SSF54826">
    <property type="entry name" value="Enolase N-terminal domain-like"/>
    <property type="match status" value="1"/>
</dbReference>
<feature type="active site" description="Proton acceptor" evidence="9 10">
    <location>
        <position position="325"/>
    </location>
</feature>
<evidence type="ECO:0000256" key="11">
    <source>
        <dbReference type="PIRSR" id="PIRSR001400-3"/>
    </source>
</evidence>
<dbReference type="EMBL" id="MHVH01000005">
    <property type="protein sequence ID" value="OHA90358.1"/>
    <property type="molecule type" value="Genomic_DNA"/>
</dbReference>
<comment type="function">
    <text evidence="9">Catalyzes the reversible conversion of 2-phosphoglycerate (2-PG) into phosphoenolpyruvate (PEP). It is essential for the degradation of carbohydrates via glycolysis.</text>
</comment>
<feature type="active site" description="Proton donor" evidence="9 10">
    <location>
        <position position="196"/>
    </location>
</feature>
<evidence type="ECO:0000259" key="12">
    <source>
        <dbReference type="SMART" id="SM01192"/>
    </source>
</evidence>
<dbReference type="GO" id="GO:0000015">
    <property type="term" value="C:phosphopyruvate hydratase complex"/>
    <property type="evidence" value="ECO:0007669"/>
    <property type="project" value="InterPro"/>
</dbReference>
<dbReference type="InterPro" id="IPR020810">
    <property type="entry name" value="Enolase_C"/>
</dbReference>
<comment type="similarity">
    <text evidence="2 9">Belongs to the enolase family.</text>
</comment>
<feature type="binding site" evidence="9">
    <location>
        <position position="376"/>
    </location>
    <ligand>
        <name>(2R)-2-phosphoglycerate</name>
        <dbReference type="ChEBI" id="CHEBI:58289"/>
    </ligand>
</feature>
<evidence type="ECO:0000256" key="4">
    <source>
        <dbReference type="ARBA" id="ARBA00017068"/>
    </source>
</evidence>
<proteinExistence type="inferred from homology"/>
<accession>A0A1G2T032</accession>
<evidence type="ECO:0000256" key="8">
    <source>
        <dbReference type="ARBA" id="ARBA00023239"/>
    </source>
</evidence>